<feature type="transmembrane region" description="Helical" evidence="9">
    <location>
        <begin position="98"/>
        <end position="114"/>
    </location>
</feature>
<evidence type="ECO:0000313" key="11">
    <source>
        <dbReference type="EMBL" id="KAF7555879.1"/>
    </source>
</evidence>
<dbReference type="NCBIfam" id="TIGR00879">
    <property type="entry name" value="SP"/>
    <property type="match status" value="1"/>
</dbReference>
<evidence type="ECO:0000256" key="4">
    <source>
        <dbReference type="ARBA" id="ARBA00022692"/>
    </source>
</evidence>
<evidence type="ECO:0000256" key="5">
    <source>
        <dbReference type="ARBA" id="ARBA00022989"/>
    </source>
</evidence>
<dbReference type="AlphaFoldDB" id="A0A9P5HPD5"/>
<comment type="similarity">
    <text evidence="2 7">Belongs to the major facilitator superfamily. Sugar transporter (TC 2.A.1.1) family.</text>
</comment>
<dbReference type="InterPro" id="IPR036259">
    <property type="entry name" value="MFS_trans_sf"/>
</dbReference>
<dbReference type="OrthoDB" id="6612291at2759"/>
<feature type="transmembrane region" description="Helical" evidence="9">
    <location>
        <begin position="192"/>
        <end position="211"/>
    </location>
</feature>
<dbReference type="PANTHER" id="PTHR48022">
    <property type="entry name" value="PLASTIDIC GLUCOSE TRANSPORTER 4"/>
    <property type="match status" value="1"/>
</dbReference>
<evidence type="ECO:0000256" key="7">
    <source>
        <dbReference type="RuleBase" id="RU003346"/>
    </source>
</evidence>
<keyword evidence="4 9" id="KW-0812">Transmembrane</keyword>
<evidence type="ECO:0000256" key="3">
    <source>
        <dbReference type="ARBA" id="ARBA00022448"/>
    </source>
</evidence>
<dbReference type="PANTHER" id="PTHR48022:SF2">
    <property type="entry name" value="PLASTIDIC GLUCOSE TRANSPORTER 4"/>
    <property type="match status" value="1"/>
</dbReference>
<feature type="transmembrane region" description="Helical" evidence="9">
    <location>
        <begin position="126"/>
        <end position="146"/>
    </location>
</feature>
<comment type="subcellular location">
    <subcellularLocation>
        <location evidence="1">Membrane</location>
        <topology evidence="1">Multi-pass membrane protein</topology>
    </subcellularLocation>
</comment>
<dbReference type="EMBL" id="JAANBB010000016">
    <property type="protein sequence ID" value="KAF7555879.1"/>
    <property type="molecule type" value="Genomic_DNA"/>
</dbReference>
<evidence type="ECO:0000256" key="9">
    <source>
        <dbReference type="SAM" id="Phobius"/>
    </source>
</evidence>
<dbReference type="Pfam" id="PF00083">
    <property type="entry name" value="Sugar_tr"/>
    <property type="match status" value="1"/>
</dbReference>
<evidence type="ECO:0000259" key="10">
    <source>
        <dbReference type="PROSITE" id="PS50850"/>
    </source>
</evidence>
<feature type="transmembrane region" description="Helical" evidence="9">
    <location>
        <begin position="438"/>
        <end position="457"/>
    </location>
</feature>
<feature type="domain" description="Major facilitator superfamily (MFS) profile" evidence="10">
    <location>
        <begin position="22"/>
        <end position="461"/>
    </location>
</feature>
<dbReference type="GO" id="GO:0016020">
    <property type="term" value="C:membrane"/>
    <property type="evidence" value="ECO:0007669"/>
    <property type="project" value="UniProtKB-SubCell"/>
</dbReference>
<feature type="region of interest" description="Disordered" evidence="8">
    <location>
        <begin position="491"/>
        <end position="512"/>
    </location>
</feature>
<name>A0A9P5HPD5_9HYPO</name>
<proteinExistence type="inferred from homology"/>
<feature type="transmembrane region" description="Helical" evidence="9">
    <location>
        <begin position="72"/>
        <end position="91"/>
    </location>
</feature>
<feature type="transmembrane region" description="Helical" evidence="9">
    <location>
        <begin position="158"/>
        <end position="180"/>
    </location>
</feature>
<feature type="transmembrane region" description="Helical" evidence="9">
    <location>
        <begin position="408"/>
        <end position="426"/>
    </location>
</feature>
<protein>
    <recommendedName>
        <fullName evidence="10">Major facilitator superfamily (MFS) profile domain-containing protein</fullName>
    </recommendedName>
</protein>
<evidence type="ECO:0000256" key="1">
    <source>
        <dbReference type="ARBA" id="ARBA00004141"/>
    </source>
</evidence>
<feature type="compositionally biased region" description="Low complexity" evidence="8">
    <location>
        <begin position="491"/>
        <end position="506"/>
    </location>
</feature>
<keyword evidence="5 9" id="KW-1133">Transmembrane helix</keyword>
<dbReference type="PRINTS" id="PR00171">
    <property type="entry name" value="SUGRTRNSPORT"/>
</dbReference>
<comment type="caution">
    <text evidence="11">The sequence shown here is derived from an EMBL/GenBank/DDBJ whole genome shotgun (WGS) entry which is preliminary data.</text>
</comment>
<dbReference type="InterPro" id="IPR020846">
    <property type="entry name" value="MFS_dom"/>
</dbReference>
<dbReference type="SUPFAM" id="SSF103473">
    <property type="entry name" value="MFS general substrate transporter"/>
    <property type="match status" value="1"/>
</dbReference>
<keyword evidence="12" id="KW-1185">Reference proteome</keyword>
<keyword evidence="3 7" id="KW-0813">Transport</keyword>
<dbReference type="Gene3D" id="1.20.1250.20">
    <property type="entry name" value="MFS general substrate transporter like domains"/>
    <property type="match status" value="1"/>
</dbReference>
<dbReference type="InterPro" id="IPR003663">
    <property type="entry name" value="Sugar/inositol_transpt"/>
</dbReference>
<accession>A0A9P5HPD5</accession>
<feature type="transmembrane region" description="Helical" evidence="9">
    <location>
        <begin position="377"/>
        <end position="396"/>
    </location>
</feature>
<dbReference type="InterPro" id="IPR005828">
    <property type="entry name" value="MFS_sugar_transport-like"/>
</dbReference>
<evidence type="ECO:0000313" key="12">
    <source>
        <dbReference type="Proteomes" id="UP000722485"/>
    </source>
</evidence>
<dbReference type="GO" id="GO:0005351">
    <property type="term" value="F:carbohydrate:proton symporter activity"/>
    <property type="evidence" value="ECO:0007669"/>
    <property type="project" value="TreeGrafter"/>
</dbReference>
<dbReference type="Proteomes" id="UP000722485">
    <property type="component" value="Unassembled WGS sequence"/>
</dbReference>
<dbReference type="PROSITE" id="PS50850">
    <property type="entry name" value="MFS"/>
    <property type="match status" value="1"/>
</dbReference>
<feature type="transmembrane region" description="Helical" evidence="9">
    <location>
        <begin position="338"/>
        <end position="357"/>
    </location>
</feature>
<evidence type="ECO:0000256" key="6">
    <source>
        <dbReference type="ARBA" id="ARBA00023136"/>
    </source>
</evidence>
<organism evidence="11 12">
    <name type="scientific">Cylindrodendrum hubeiense</name>
    <dbReference type="NCBI Taxonomy" id="595255"/>
    <lineage>
        <taxon>Eukaryota</taxon>
        <taxon>Fungi</taxon>
        <taxon>Dikarya</taxon>
        <taxon>Ascomycota</taxon>
        <taxon>Pezizomycotina</taxon>
        <taxon>Sordariomycetes</taxon>
        <taxon>Hypocreomycetidae</taxon>
        <taxon>Hypocreales</taxon>
        <taxon>Nectriaceae</taxon>
        <taxon>Cylindrodendrum</taxon>
    </lineage>
</organism>
<evidence type="ECO:0000256" key="8">
    <source>
        <dbReference type="SAM" id="MobiDB-lite"/>
    </source>
</evidence>
<evidence type="ECO:0000256" key="2">
    <source>
        <dbReference type="ARBA" id="ARBA00010992"/>
    </source>
</evidence>
<keyword evidence="6 9" id="KW-0472">Membrane</keyword>
<gene>
    <name evidence="11" type="ORF">G7Z17_g1802</name>
</gene>
<sequence>MGRANNSFAAIRAELSWRLFAVAFFGSMASTGFGFDQGWWAGAMSFTEFTSVFGHYSAETDSWALSATQQSVGTGVGILAVVVGLFIGAVLNERLGRWKTFLIQAIVALVGVIIESTSFESYTQLIIGRVVVYIAGGIATNVVPVYQAECAPPTLRGLMTTTYNGALMLGALASALIIYLSRNVKSHWSWRGVIVAQIASPALCFIGLFFVPESPRWLVKQGRTADAAKSLRILRGNDIDAEKEVELLQQLLNKERETKAQSYLECFRGTDLRRTIIVVGTQVLQQALGIPLIANYLGVFLIQIGFTDTLLIVMLTYVIGVAASIVTMFTIDITGRRNILIYPAILLSVLMFIVAGLTRNGAVGLTPAGQKGAVALLLIWFAVFQLTWGSGAWIVTAEIPGSATREKSVAISALSSYAVSCVITFVNPYVMNAIAGKVGFIYGSFSVIAAVFVFFFVPEVKQRSLAAIDELFEEKVPTREFPEYVCQSGASEVSESEFVSGEKGVSNSVDSV</sequence>
<dbReference type="InterPro" id="IPR050360">
    <property type="entry name" value="MFS_Sugar_Transporters"/>
</dbReference>
<reference evidence="11" key="1">
    <citation type="submission" date="2020-03" db="EMBL/GenBank/DDBJ databases">
        <title>Draft Genome Sequence of Cylindrodendrum hubeiense.</title>
        <authorList>
            <person name="Buettner E."/>
            <person name="Kellner H."/>
        </authorList>
    </citation>
    <scope>NUCLEOTIDE SEQUENCE</scope>
    <source>
        <strain evidence="11">IHI 201604</strain>
    </source>
</reference>
<feature type="transmembrane region" description="Helical" evidence="9">
    <location>
        <begin position="310"/>
        <end position="331"/>
    </location>
</feature>